<dbReference type="Pfam" id="PF09775">
    <property type="entry name" value="Keratin_assoc"/>
    <property type="match status" value="1"/>
</dbReference>
<feature type="transmembrane region" description="Helical" evidence="7">
    <location>
        <begin position="34"/>
        <end position="52"/>
    </location>
</feature>
<evidence type="ECO:0000256" key="4">
    <source>
        <dbReference type="ARBA" id="ARBA00022989"/>
    </source>
</evidence>
<accession>A0A8T0KJB7</accession>
<name>A0A8T0KJB7_PHAAN</name>
<keyword evidence="3 7" id="KW-0812">Transmembrane</keyword>
<evidence type="ECO:0000256" key="7">
    <source>
        <dbReference type="SAM" id="Phobius"/>
    </source>
</evidence>
<feature type="compositionally biased region" description="Basic residues" evidence="6">
    <location>
        <begin position="157"/>
        <end position="173"/>
    </location>
</feature>
<proteinExistence type="inferred from homology"/>
<evidence type="ECO:0000256" key="3">
    <source>
        <dbReference type="ARBA" id="ARBA00022692"/>
    </source>
</evidence>
<gene>
    <name evidence="8" type="ORF">HKW66_Vig0103410</name>
</gene>
<evidence type="ECO:0000256" key="1">
    <source>
        <dbReference type="ARBA" id="ARBA00004141"/>
    </source>
</evidence>
<evidence type="ECO:0000256" key="6">
    <source>
        <dbReference type="SAM" id="MobiDB-lite"/>
    </source>
</evidence>
<protein>
    <recommendedName>
        <fullName evidence="10">Dolichyl-diphosphooligosaccharide--protein glycosyltransferase subunit KCP2</fullName>
    </recommendedName>
</protein>
<dbReference type="GO" id="GO:0016020">
    <property type="term" value="C:membrane"/>
    <property type="evidence" value="ECO:0007669"/>
    <property type="project" value="UniProtKB-SubCell"/>
</dbReference>
<feature type="region of interest" description="Disordered" evidence="6">
    <location>
        <begin position="157"/>
        <end position="202"/>
    </location>
</feature>
<dbReference type="EMBL" id="JABFOF010000004">
    <property type="protein sequence ID" value="KAG2399806.1"/>
    <property type="molecule type" value="Genomic_DNA"/>
</dbReference>
<dbReference type="AlphaFoldDB" id="A0A8T0KJB7"/>
<comment type="caution">
    <text evidence="8">The sequence shown here is derived from an EMBL/GenBank/DDBJ whole genome shotgun (WGS) entry which is preliminary data.</text>
</comment>
<evidence type="ECO:0008006" key="10">
    <source>
        <dbReference type="Google" id="ProtNLM"/>
    </source>
</evidence>
<evidence type="ECO:0000256" key="2">
    <source>
        <dbReference type="ARBA" id="ARBA00007279"/>
    </source>
</evidence>
<sequence length="516" mass="56042">MAGSGSSMLYSFLLFTVILSLQEMYRGKLASSELFTILGGFISSLLFLVLLTETIGARTGWGAVIVAEAVALIAASTVHRVCITTCFLFSAGLLYEVNKVSGSAVSTSDIRTKKQKLLILGLDSAASSRTAAVVLPLPLSPSPVGVVNRAEKCAQHRRSQRLKSLRERSRHALPPRVAHAPTSGETHSSPLPQIGSPEPPESIPRVDLSFKFCSFFLGVTHTPSSSWRLLVAFYGMSEVKIIPLKAMDESMSKPFGSCTLSIKGKICLNTVDHVSQDIWILDSGATDHMTPFSMPFVSYAYKHGRWKKKETQRKRRRCSHKLLTPSMSSSREIAPPNDQRPFPLRVLGLNKLSATSVKVAPGRPLSVAPEREALAKIQIWRKVAPGRPSVFAPERVPLAFGRTSFNLAERPLSWTSVLLAGTSVLSAIWTSVLCLAGLASTSAWLDERPLTGTNVLSSGRASSSLDERPPLLDERPLLGRASSWTSVLLDERPPAWTNVHCPGTSVLLPGRTSLHC</sequence>
<evidence type="ECO:0000256" key="5">
    <source>
        <dbReference type="ARBA" id="ARBA00023136"/>
    </source>
</evidence>
<dbReference type="InterPro" id="IPR018614">
    <property type="entry name" value="KRTCAP2"/>
</dbReference>
<evidence type="ECO:0000313" key="8">
    <source>
        <dbReference type="EMBL" id="KAG2399806.1"/>
    </source>
</evidence>
<dbReference type="PANTHER" id="PTHR32001:SF1">
    <property type="entry name" value="KERATINOCYTE-ASSOCIATED PROTEIN 2"/>
    <property type="match status" value="1"/>
</dbReference>
<comment type="subcellular location">
    <subcellularLocation>
        <location evidence="1">Membrane</location>
        <topology evidence="1">Multi-pass membrane protein</topology>
    </subcellularLocation>
</comment>
<organism evidence="8 9">
    <name type="scientific">Phaseolus angularis</name>
    <name type="common">Azuki bean</name>
    <name type="synonym">Vigna angularis</name>
    <dbReference type="NCBI Taxonomy" id="3914"/>
    <lineage>
        <taxon>Eukaryota</taxon>
        <taxon>Viridiplantae</taxon>
        <taxon>Streptophyta</taxon>
        <taxon>Embryophyta</taxon>
        <taxon>Tracheophyta</taxon>
        <taxon>Spermatophyta</taxon>
        <taxon>Magnoliopsida</taxon>
        <taxon>eudicotyledons</taxon>
        <taxon>Gunneridae</taxon>
        <taxon>Pentapetalae</taxon>
        <taxon>rosids</taxon>
        <taxon>fabids</taxon>
        <taxon>Fabales</taxon>
        <taxon>Fabaceae</taxon>
        <taxon>Papilionoideae</taxon>
        <taxon>50 kb inversion clade</taxon>
        <taxon>NPAAA clade</taxon>
        <taxon>indigoferoid/millettioid clade</taxon>
        <taxon>Phaseoleae</taxon>
        <taxon>Vigna</taxon>
    </lineage>
</organism>
<dbReference type="PANTHER" id="PTHR32001">
    <property type="entry name" value="KERATINOCYTE-ASSOCIATED PROTEIN 2"/>
    <property type="match status" value="1"/>
</dbReference>
<reference evidence="8 9" key="1">
    <citation type="submission" date="2020-05" db="EMBL/GenBank/DDBJ databases">
        <title>Vigna angularis (adzuki bean) Var. LongXiaoDou No. 4 denovo assembly.</title>
        <authorList>
            <person name="Xiang H."/>
        </authorList>
    </citation>
    <scope>NUCLEOTIDE SEQUENCE [LARGE SCALE GENOMIC DNA]</scope>
    <source>
        <tissue evidence="8">Leaf</tissue>
    </source>
</reference>
<dbReference type="Proteomes" id="UP000743370">
    <property type="component" value="Unassembled WGS sequence"/>
</dbReference>
<keyword evidence="4 7" id="KW-1133">Transmembrane helix</keyword>
<comment type="similarity">
    <text evidence="2">Belongs to the KRTCAP2 family.</text>
</comment>
<evidence type="ECO:0000313" key="9">
    <source>
        <dbReference type="Proteomes" id="UP000743370"/>
    </source>
</evidence>
<keyword evidence="5 7" id="KW-0472">Membrane</keyword>